<name>A0A918I5C0_9ACTN</name>
<feature type="domain" description="N-acetyltransferase" evidence="1">
    <location>
        <begin position="76"/>
        <end position="221"/>
    </location>
</feature>
<dbReference type="PROSITE" id="PS51186">
    <property type="entry name" value="GNAT"/>
    <property type="match status" value="1"/>
</dbReference>
<evidence type="ECO:0000259" key="1">
    <source>
        <dbReference type="PROSITE" id="PS51186"/>
    </source>
</evidence>
<reference evidence="2" key="1">
    <citation type="journal article" date="2014" name="Int. J. Syst. Evol. Microbiol.">
        <title>Complete genome sequence of Corynebacterium casei LMG S-19264T (=DSM 44701T), isolated from a smear-ripened cheese.</title>
        <authorList>
            <consortium name="US DOE Joint Genome Institute (JGI-PGF)"/>
            <person name="Walter F."/>
            <person name="Albersmeier A."/>
            <person name="Kalinowski J."/>
            <person name="Ruckert C."/>
        </authorList>
    </citation>
    <scope>NUCLEOTIDE SEQUENCE</scope>
    <source>
        <strain evidence="2">JCM 4369</strain>
    </source>
</reference>
<keyword evidence="3" id="KW-1185">Reference proteome</keyword>
<organism evidence="2 3">
    <name type="scientific">Streptomyces filipinensis</name>
    <dbReference type="NCBI Taxonomy" id="66887"/>
    <lineage>
        <taxon>Bacteria</taxon>
        <taxon>Bacillati</taxon>
        <taxon>Actinomycetota</taxon>
        <taxon>Actinomycetes</taxon>
        <taxon>Kitasatosporales</taxon>
        <taxon>Streptomycetaceae</taxon>
        <taxon>Streptomyces</taxon>
    </lineage>
</organism>
<evidence type="ECO:0000313" key="2">
    <source>
        <dbReference type="EMBL" id="GGU75169.1"/>
    </source>
</evidence>
<dbReference type="GO" id="GO:0016747">
    <property type="term" value="F:acyltransferase activity, transferring groups other than amino-acyl groups"/>
    <property type="evidence" value="ECO:0007669"/>
    <property type="project" value="InterPro"/>
</dbReference>
<dbReference type="EMBL" id="BMTD01000001">
    <property type="protein sequence ID" value="GGU75169.1"/>
    <property type="molecule type" value="Genomic_DNA"/>
</dbReference>
<reference evidence="2" key="2">
    <citation type="submission" date="2020-09" db="EMBL/GenBank/DDBJ databases">
        <authorList>
            <person name="Sun Q."/>
            <person name="Ohkuma M."/>
        </authorList>
    </citation>
    <scope>NUCLEOTIDE SEQUENCE</scope>
    <source>
        <strain evidence="2">JCM 4369</strain>
    </source>
</reference>
<gene>
    <name evidence="2" type="ORF">GCM10010260_03940</name>
</gene>
<dbReference type="InterPro" id="IPR000182">
    <property type="entry name" value="GNAT_dom"/>
</dbReference>
<dbReference type="SUPFAM" id="SSF55729">
    <property type="entry name" value="Acyl-CoA N-acyltransferases (Nat)"/>
    <property type="match status" value="1"/>
</dbReference>
<comment type="caution">
    <text evidence="2">The sequence shown here is derived from an EMBL/GenBank/DDBJ whole genome shotgun (WGS) entry which is preliminary data.</text>
</comment>
<dbReference type="Pfam" id="PF00583">
    <property type="entry name" value="Acetyltransf_1"/>
    <property type="match status" value="1"/>
</dbReference>
<accession>A0A918I5C0</accession>
<evidence type="ECO:0000313" key="3">
    <source>
        <dbReference type="Proteomes" id="UP000618795"/>
    </source>
</evidence>
<dbReference type="RefSeq" id="WP_191870864.1">
    <property type="nucleotide sequence ID" value="NZ_BMTD01000001.1"/>
</dbReference>
<dbReference type="InterPro" id="IPR016181">
    <property type="entry name" value="Acyl_CoA_acyltransferase"/>
</dbReference>
<dbReference type="Gene3D" id="3.40.630.30">
    <property type="match status" value="1"/>
</dbReference>
<proteinExistence type="predicted"/>
<dbReference type="Proteomes" id="UP000618795">
    <property type="component" value="Unassembled WGS sequence"/>
</dbReference>
<dbReference type="AlphaFoldDB" id="A0A918I5C0"/>
<sequence>MRFGSTAEAVRAWVEGWAVSRGAAQPTCEPWGFTVQVGLPGEVARHVLTAADEATVRKLAESSPAGVALKAFVAAGTLRAWLPPGWGLLDGHAVLMAATLAEAAAPPGLPDGYLLSSWSRGGVTRVVVRAADGSFAARGQTAVTGATAAVDQVETAPAHRRRGLGRVVLGTLAEAGTRQGARAAVLGATEEGRALYEALGWRVLAPLSAAMRTAETGPGAA</sequence>
<protein>
    <recommendedName>
        <fullName evidence="1">N-acetyltransferase domain-containing protein</fullName>
    </recommendedName>
</protein>